<dbReference type="InterPro" id="IPR009057">
    <property type="entry name" value="Homeodomain-like_sf"/>
</dbReference>
<dbReference type="InterPro" id="IPR025662">
    <property type="entry name" value="Sigma_54_int_dom_ATP-bd_1"/>
</dbReference>
<dbReference type="Gene3D" id="1.10.10.60">
    <property type="entry name" value="Homeodomain-like"/>
    <property type="match status" value="1"/>
</dbReference>
<dbReference type="Pfam" id="PF18024">
    <property type="entry name" value="HTH_50"/>
    <property type="match status" value="1"/>
</dbReference>
<dbReference type="RefSeq" id="WP_065525156.1">
    <property type="nucleotide sequence ID" value="NZ_CP016543.2"/>
</dbReference>
<dbReference type="Pfam" id="PF00158">
    <property type="entry name" value="Sigma54_activat"/>
    <property type="match status" value="1"/>
</dbReference>
<feature type="domain" description="PAS" evidence="7">
    <location>
        <begin position="118"/>
        <end position="164"/>
    </location>
</feature>
<evidence type="ECO:0000313" key="9">
    <source>
        <dbReference type="EMBL" id="ANU22025.1"/>
    </source>
</evidence>
<evidence type="ECO:0000313" key="10">
    <source>
        <dbReference type="Proteomes" id="UP000092495"/>
    </source>
</evidence>
<dbReference type="InterPro" id="IPR000700">
    <property type="entry name" value="PAS-assoc_C"/>
</dbReference>
<evidence type="ECO:0000256" key="1">
    <source>
        <dbReference type="ARBA" id="ARBA00022741"/>
    </source>
</evidence>
<sequence length="556" mass="64180">MNNHSQLIDLIPMGLIFFDRDYKITQLNKFAERKLYCNKAEVIGRYWDGVFPRLFSEELRDEETEIFQFKFAEESFVAKKSLYFLNEDSGFSLFFQTKSSLEEFTQELDSYQDLVLDLKTIFDTSYDVIYVSDGEGKTLRVSAACEALWGYKESDLIGKTVYQLEEEGVFKPSVTRLVLEKKEKVSFIQTTKTGRRLMVVGTPVKDNEGNVIRVINASRDVTEVKELESEVDLLRQMTEGYRQEIEEFRAREEIEKEIISRSEKMKSIVSFSQKIAKVDSPVLLLGESGVGKEVIATFIHKWSNRNNHPFITLNCGSMPSAILEAELFGYENKESKMGLIEMANSGTLFLEQIEEMPMSTQIKFLKALQGKGNKVKTSNIRIITASSKNLRKKVEEGGFREDLYYLLNVVPITIPPLRERNEDIIPLIIHFTDQLNQKYGEEKKFQPRVLRKLQEYSWPGNVQEMQNIIERLFVTSEGGLIELEDLPEYINVDNISEKSISINKIMPLKEAVELLEKELLEMAEKKYGSTTKVAEVLKVNQSTISRKLQKYTKERI</sequence>
<keyword evidence="1" id="KW-0547">Nucleotide-binding</keyword>
<dbReference type="Gene3D" id="3.40.50.300">
    <property type="entry name" value="P-loop containing nucleotide triphosphate hydrolases"/>
    <property type="match status" value="1"/>
</dbReference>
<dbReference type="NCBIfam" id="TIGR00229">
    <property type="entry name" value="sensory_box"/>
    <property type="match status" value="1"/>
</dbReference>
<dbReference type="AlphaFoldDB" id="A0A1C7EE85"/>
<evidence type="ECO:0000256" key="4">
    <source>
        <dbReference type="ARBA" id="ARBA00029500"/>
    </source>
</evidence>
<dbReference type="PROSITE" id="PS50112">
    <property type="entry name" value="PAS"/>
    <property type="match status" value="1"/>
</dbReference>
<evidence type="ECO:0000259" key="7">
    <source>
        <dbReference type="PROSITE" id="PS50112"/>
    </source>
</evidence>
<reference evidence="9" key="1">
    <citation type="submission" date="2016-10" db="EMBL/GenBank/DDBJ databases">
        <authorList>
            <person name="See-Too W.S."/>
        </authorList>
    </citation>
    <scope>NUCLEOTIDE SEQUENCE</scope>
    <source>
        <strain evidence="9">DSM 22276</strain>
    </source>
</reference>
<dbReference type="InterPro" id="IPR003593">
    <property type="entry name" value="AAA+_ATPase"/>
</dbReference>
<dbReference type="Pfam" id="PF13188">
    <property type="entry name" value="PAS_8"/>
    <property type="match status" value="1"/>
</dbReference>
<dbReference type="InterPro" id="IPR058031">
    <property type="entry name" value="AAA_lid_NorR"/>
</dbReference>
<keyword evidence="10" id="KW-1185">Reference proteome</keyword>
<evidence type="ECO:0000256" key="5">
    <source>
        <dbReference type="SAM" id="Coils"/>
    </source>
</evidence>
<dbReference type="SUPFAM" id="SSF55785">
    <property type="entry name" value="PYP-like sensor domain (PAS domain)"/>
    <property type="match status" value="2"/>
</dbReference>
<dbReference type="PANTHER" id="PTHR32071">
    <property type="entry name" value="TRANSCRIPTIONAL REGULATORY PROTEIN"/>
    <property type="match status" value="1"/>
</dbReference>
<dbReference type="STRING" id="414778.BCM40_01145"/>
<evidence type="ECO:0000256" key="3">
    <source>
        <dbReference type="ARBA" id="ARBA00022840"/>
    </source>
</evidence>
<dbReference type="InterPro" id="IPR027417">
    <property type="entry name" value="P-loop_NTPase"/>
</dbReference>
<dbReference type="PANTHER" id="PTHR32071:SF57">
    <property type="entry name" value="C4-DICARBOXYLATE TRANSPORT TRANSCRIPTIONAL REGULATORY PROTEIN DCTD"/>
    <property type="match status" value="1"/>
</dbReference>
<dbReference type="PROSITE" id="PS50045">
    <property type="entry name" value="SIGMA54_INTERACT_4"/>
    <property type="match status" value="1"/>
</dbReference>
<dbReference type="GO" id="GO:0006355">
    <property type="term" value="P:regulation of DNA-templated transcription"/>
    <property type="evidence" value="ECO:0007669"/>
    <property type="project" value="InterPro"/>
</dbReference>
<evidence type="ECO:0000259" key="8">
    <source>
        <dbReference type="PROSITE" id="PS50113"/>
    </source>
</evidence>
<feature type="domain" description="Sigma-54 factor interaction" evidence="6">
    <location>
        <begin position="258"/>
        <end position="474"/>
    </location>
</feature>
<dbReference type="GO" id="GO:0003677">
    <property type="term" value="F:DNA binding"/>
    <property type="evidence" value="ECO:0007669"/>
    <property type="project" value="UniProtKB-KW"/>
</dbReference>
<dbReference type="SUPFAM" id="SSF46689">
    <property type="entry name" value="Homeodomain-like"/>
    <property type="match status" value="1"/>
</dbReference>
<dbReference type="Pfam" id="PF13426">
    <property type="entry name" value="PAS_9"/>
    <property type="match status" value="1"/>
</dbReference>
<dbReference type="Gene3D" id="3.30.450.20">
    <property type="entry name" value="PAS domain"/>
    <property type="match status" value="2"/>
</dbReference>
<dbReference type="OrthoDB" id="9771372at2"/>
<dbReference type="PROSITE" id="PS00675">
    <property type="entry name" value="SIGMA54_INTERACT_1"/>
    <property type="match status" value="1"/>
</dbReference>
<dbReference type="InterPro" id="IPR030828">
    <property type="entry name" value="HTH_TyrR"/>
</dbReference>
<dbReference type="InterPro" id="IPR002078">
    <property type="entry name" value="Sigma_54_int"/>
</dbReference>
<keyword evidence="5" id="KW-0175">Coiled coil</keyword>
<feature type="coiled-coil region" evidence="5">
    <location>
        <begin position="224"/>
        <end position="251"/>
    </location>
</feature>
<dbReference type="Pfam" id="PF25601">
    <property type="entry name" value="AAA_lid_14"/>
    <property type="match status" value="1"/>
</dbReference>
<protein>
    <recommendedName>
        <fullName evidence="4">HTH-type transcriptional regulatory protein TyrR</fullName>
    </recommendedName>
</protein>
<organism evidence="9 10">
    <name type="scientific">Planococcus donghaensis</name>
    <dbReference type="NCBI Taxonomy" id="414778"/>
    <lineage>
        <taxon>Bacteria</taxon>
        <taxon>Bacillati</taxon>
        <taxon>Bacillota</taxon>
        <taxon>Bacilli</taxon>
        <taxon>Bacillales</taxon>
        <taxon>Caryophanaceae</taxon>
        <taxon>Planococcus</taxon>
    </lineage>
</organism>
<gene>
    <name evidence="9" type="ORF">BCM40_01145</name>
</gene>
<evidence type="ECO:0000259" key="6">
    <source>
        <dbReference type="PROSITE" id="PS50045"/>
    </source>
</evidence>
<dbReference type="PROSITE" id="PS50113">
    <property type="entry name" value="PAC"/>
    <property type="match status" value="1"/>
</dbReference>
<feature type="domain" description="PAC" evidence="8">
    <location>
        <begin position="181"/>
        <end position="233"/>
    </location>
</feature>
<evidence type="ECO:0000256" key="2">
    <source>
        <dbReference type="ARBA" id="ARBA00022797"/>
    </source>
</evidence>
<dbReference type="CDD" id="cd00130">
    <property type="entry name" value="PAS"/>
    <property type="match status" value="1"/>
</dbReference>
<dbReference type="EMBL" id="CP016543">
    <property type="protein sequence ID" value="ANU22025.1"/>
    <property type="molecule type" value="Genomic_DNA"/>
</dbReference>
<dbReference type="GO" id="GO:0005524">
    <property type="term" value="F:ATP binding"/>
    <property type="evidence" value="ECO:0007669"/>
    <property type="project" value="UniProtKB-KW"/>
</dbReference>
<dbReference type="CDD" id="cd00009">
    <property type="entry name" value="AAA"/>
    <property type="match status" value="1"/>
</dbReference>
<keyword evidence="2" id="KW-0058">Aromatic hydrocarbons catabolism</keyword>
<keyword evidence="3" id="KW-0067">ATP-binding</keyword>
<dbReference type="SMART" id="SM00382">
    <property type="entry name" value="AAA"/>
    <property type="match status" value="1"/>
</dbReference>
<dbReference type="InterPro" id="IPR035965">
    <property type="entry name" value="PAS-like_dom_sf"/>
</dbReference>
<proteinExistence type="predicted"/>
<name>A0A1C7EE85_9BACL</name>
<dbReference type="KEGG" id="pdg:BCM40_01145"/>
<dbReference type="SMART" id="SM00091">
    <property type="entry name" value="PAS"/>
    <property type="match status" value="2"/>
</dbReference>
<dbReference type="InterPro" id="IPR000014">
    <property type="entry name" value="PAS"/>
</dbReference>
<dbReference type="Gene3D" id="1.10.8.60">
    <property type="match status" value="1"/>
</dbReference>
<dbReference type="SUPFAM" id="SSF52540">
    <property type="entry name" value="P-loop containing nucleoside triphosphate hydrolases"/>
    <property type="match status" value="1"/>
</dbReference>
<accession>A0A1C7EE85</accession>
<dbReference type="Proteomes" id="UP000092495">
    <property type="component" value="Chromosome"/>
</dbReference>